<keyword evidence="3" id="KW-1185">Reference proteome</keyword>
<evidence type="ECO:0000313" key="2">
    <source>
        <dbReference type="EMBL" id="VDS02944.1"/>
    </source>
</evidence>
<accession>A0A447I620</accession>
<name>A0A447I620_9HYPH</name>
<evidence type="ECO:0000313" key="3">
    <source>
        <dbReference type="Proteomes" id="UP000268844"/>
    </source>
</evidence>
<feature type="region of interest" description="Disordered" evidence="1">
    <location>
        <begin position="1"/>
        <end position="31"/>
    </location>
</feature>
<evidence type="ECO:0000256" key="1">
    <source>
        <dbReference type="SAM" id="MobiDB-lite"/>
    </source>
</evidence>
<dbReference type="AlphaFoldDB" id="A0A447I620"/>
<organism evidence="2 3">
    <name type="scientific">Devosia equisanguinis</name>
    <dbReference type="NCBI Taxonomy" id="2490941"/>
    <lineage>
        <taxon>Bacteria</taxon>
        <taxon>Pseudomonadati</taxon>
        <taxon>Pseudomonadota</taxon>
        <taxon>Alphaproteobacteria</taxon>
        <taxon>Hyphomicrobiales</taxon>
        <taxon>Devosiaceae</taxon>
        <taxon>Devosia</taxon>
    </lineage>
</organism>
<gene>
    <name evidence="2" type="ORF">DEVEQU_00063</name>
</gene>
<dbReference type="Proteomes" id="UP000268844">
    <property type="component" value="Unassembled WGS sequence"/>
</dbReference>
<sequence length="31" mass="3417">MLGHGYDNTEVGLRPGTGTRGAQYYFNPSEQ</sequence>
<reference evidence="2 3" key="1">
    <citation type="submission" date="2018-12" db="EMBL/GenBank/DDBJ databases">
        <authorList>
            <person name="Criscuolo A."/>
        </authorList>
    </citation>
    <scope>NUCLEOTIDE SEQUENCE [LARGE SCALE GENOMIC DNA]</scope>
    <source>
        <strain evidence="2">ACIP1116281</strain>
    </source>
</reference>
<protein>
    <submittedName>
        <fullName evidence="2">Uncharacterized protein</fullName>
    </submittedName>
</protein>
<dbReference type="EMBL" id="UZWD01000004">
    <property type="protein sequence ID" value="VDS02944.1"/>
    <property type="molecule type" value="Genomic_DNA"/>
</dbReference>
<proteinExistence type="predicted"/>